<dbReference type="InterPro" id="IPR032635">
    <property type="entry name" value="Anti_2"/>
</dbReference>
<feature type="chain" id="PRO_5016754434" description="Surface antigen domain-containing protein" evidence="1">
    <location>
        <begin position="21"/>
        <end position="122"/>
    </location>
</feature>
<evidence type="ECO:0000313" key="3">
    <source>
        <dbReference type="EMBL" id="RDJ07913.1"/>
    </source>
</evidence>
<evidence type="ECO:0000259" key="2">
    <source>
        <dbReference type="Pfam" id="PF16998"/>
    </source>
</evidence>
<gene>
    <name evidence="3" type="ORF">B5K06_21505</name>
</gene>
<name>A0A370KKE5_9HYPH</name>
<accession>A0A370KKE5</accession>
<feature type="signal peptide" evidence="1">
    <location>
        <begin position="1"/>
        <end position="20"/>
    </location>
</feature>
<protein>
    <recommendedName>
        <fullName evidence="2">Surface antigen domain-containing protein</fullName>
    </recommendedName>
</protein>
<comment type="caution">
    <text evidence="3">The sequence shown here is derived from an EMBL/GenBank/DDBJ whole genome shotgun (WGS) entry which is preliminary data.</text>
</comment>
<dbReference type="Pfam" id="PF16998">
    <property type="entry name" value="17kDa_Anti_2"/>
    <property type="match status" value="1"/>
</dbReference>
<evidence type="ECO:0000313" key="4">
    <source>
        <dbReference type="Proteomes" id="UP000254939"/>
    </source>
</evidence>
<keyword evidence="1" id="KW-0732">Signal</keyword>
<dbReference type="AlphaFoldDB" id="A0A370KKE5"/>
<evidence type="ECO:0000256" key="1">
    <source>
        <dbReference type="SAM" id="SignalP"/>
    </source>
</evidence>
<proteinExistence type="predicted"/>
<dbReference type="OrthoDB" id="7677942at2"/>
<dbReference type="RefSeq" id="WP_114714662.1">
    <property type="nucleotide sequence ID" value="NZ_KZ857264.1"/>
</dbReference>
<dbReference type="Proteomes" id="UP000254939">
    <property type="component" value="Unassembled WGS sequence"/>
</dbReference>
<dbReference type="PROSITE" id="PS51257">
    <property type="entry name" value="PROKAR_LIPOPROTEIN"/>
    <property type="match status" value="1"/>
</dbReference>
<dbReference type="EMBL" id="NAAC01000022">
    <property type="protein sequence ID" value="RDJ07913.1"/>
    <property type="molecule type" value="Genomic_DNA"/>
</dbReference>
<sequence length="122" mass="12734">MISSMRMKWLPLGLIVLALASCSSVEPLDTSLITQSTAQNRRADTSVIAETVGQSTVGVEPLAWGNPSTGSSGVISEITVAPGSDGECRGFVTTQRSLQGESRFKGVACHSANAGWKVRPAN</sequence>
<organism evidence="3 4">
    <name type="scientific">Rhizobium grahamii</name>
    <dbReference type="NCBI Taxonomy" id="1120045"/>
    <lineage>
        <taxon>Bacteria</taxon>
        <taxon>Pseudomonadati</taxon>
        <taxon>Pseudomonadota</taxon>
        <taxon>Alphaproteobacteria</taxon>
        <taxon>Hyphomicrobiales</taxon>
        <taxon>Rhizobiaceae</taxon>
        <taxon>Rhizobium/Agrobacterium group</taxon>
        <taxon>Rhizobium</taxon>
    </lineage>
</organism>
<reference evidence="3 4" key="1">
    <citation type="submission" date="2017-03" db="EMBL/GenBank/DDBJ databases">
        <title>Genome analysis of Rhizobial strains effectives or ineffectives for nitrogen fixation isolated from bean seeds.</title>
        <authorList>
            <person name="Peralta H."/>
            <person name="Aguilar-Vera A."/>
            <person name="Mora Y."/>
            <person name="Vargas-Lagunas C."/>
            <person name="Girard L."/>
            <person name="Mora J."/>
        </authorList>
    </citation>
    <scope>NUCLEOTIDE SEQUENCE [LARGE SCALE GENOMIC DNA]</scope>
    <source>
        <strain evidence="3 4">CCGM3</strain>
    </source>
</reference>
<feature type="domain" description="Surface antigen" evidence="2">
    <location>
        <begin position="34"/>
        <end position="118"/>
    </location>
</feature>